<organism evidence="2 3">
    <name type="scientific">Tetrabaena socialis</name>
    <dbReference type="NCBI Taxonomy" id="47790"/>
    <lineage>
        <taxon>Eukaryota</taxon>
        <taxon>Viridiplantae</taxon>
        <taxon>Chlorophyta</taxon>
        <taxon>core chlorophytes</taxon>
        <taxon>Chlorophyceae</taxon>
        <taxon>CS clade</taxon>
        <taxon>Chlamydomonadales</taxon>
        <taxon>Tetrabaenaceae</taxon>
        <taxon>Tetrabaena</taxon>
    </lineage>
</organism>
<protein>
    <submittedName>
        <fullName evidence="2">Uncharacterized protein</fullName>
    </submittedName>
</protein>
<dbReference type="AlphaFoldDB" id="A0A2J8A209"/>
<evidence type="ECO:0000313" key="2">
    <source>
        <dbReference type="EMBL" id="PNH06552.1"/>
    </source>
</evidence>
<evidence type="ECO:0000256" key="1">
    <source>
        <dbReference type="SAM" id="MobiDB-lite"/>
    </source>
</evidence>
<gene>
    <name evidence="2" type="ORF">TSOC_007061</name>
</gene>
<sequence>MAAEGERKATTTLYYQQRSPSARPAQARVPAGPAPRLVGGIHTHVYEERPGRSSAPKADASSADALTSTSTAKTAWGESTAGGPLSMYKTKKVVYWTGRDHHIVDAPDVPASTFRWVPPHLDQGDVEPGPQLGVRETAGALRVKLIGSKYRYLPSMEPHGGSMWAVTEEAAAVYGSVGSNTWGSSGVAGPGALGSRPRPLTASGPYGSSLEAYAKQRVVGYKEYEATTKLLHGVASWENTQRHMTGSMDLGRPSKMLAPSQTGTFTGLRAAGR</sequence>
<feature type="region of interest" description="Disordered" evidence="1">
    <location>
        <begin position="249"/>
        <end position="273"/>
    </location>
</feature>
<name>A0A2J8A209_9CHLO</name>
<feature type="compositionally biased region" description="Low complexity" evidence="1">
    <location>
        <begin position="53"/>
        <end position="70"/>
    </location>
</feature>
<feature type="compositionally biased region" description="Polar residues" evidence="1">
    <location>
        <begin position="10"/>
        <end position="20"/>
    </location>
</feature>
<accession>A0A2J8A209</accession>
<keyword evidence="3" id="KW-1185">Reference proteome</keyword>
<dbReference type="Proteomes" id="UP000236333">
    <property type="component" value="Unassembled WGS sequence"/>
</dbReference>
<reference evidence="2 3" key="1">
    <citation type="journal article" date="2017" name="Mol. Biol. Evol.">
        <title>The 4-celled Tetrabaena socialis nuclear genome reveals the essential components for genetic control of cell number at the origin of multicellularity in the volvocine lineage.</title>
        <authorList>
            <person name="Featherston J."/>
            <person name="Arakaki Y."/>
            <person name="Hanschen E.R."/>
            <person name="Ferris P.J."/>
            <person name="Michod R.E."/>
            <person name="Olson B.J.S.C."/>
            <person name="Nozaki H."/>
            <person name="Durand P.M."/>
        </authorList>
    </citation>
    <scope>NUCLEOTIDE SEQUENCE [LARGE SCALE GENOMIC DNA]</scope>
    <source>
        <strain evidence="2 3">NIES-571</strain>
    </source>
</reference>
<evidence type="ECO:0000313" key="3">
    <source>
        <dbReference type="Proteomes" id="UP000236333"/>
    </source>
</evidence>
<dbReference type="OrthoDB" id="532461at2759"/>
<comment type="caution">
    <text evidence="2">The sequence shown here is derived from an EMBL/GenBank/DDBJ whole genome shotgun (WGS) entry which is preliminary data.</text>
</comment>
<proteinExistence type="predicted"/>
<dbReference type="EMBL" id="PGGS01000229">
    <property type="protein sequence ID" value="PNH06552.1"/>
    <property type="molecule type" value="Genomic_DNA"/>
</dbReference>
<feature type="region of interest" description="Disordered" evidence="1">
    <location>
        <begin position="1"/>
        <end position="70"/>
    </location>
</feature>